<gene>
    <name evidence="1" type="ORF">C176_10977</name>
</gene>
<evidence type="ECO:0000313" key="1">
    <source>
        <dbReference type="EMBL" id="ETT85950.1"/>
    </source>
</evidence>
<dbReference type="Proteomes" id="UP000019062">
    <property type="component" value="Unassembled WGS sequence"/>
</dbReference>
<reference evidence="1 2" key="1">
    <citation type="journal article" date="2014" name="BMC Genomics">
        <title>Genomic comparison of sporeforming bacilli isolated from milk.</title>
        <authorList>
            <person name="Moreno Switt A.I."/>
            <person name="Andrus A.D."/>
            <person name="Ranieri M.L."/>
            <person name="Orsi R.H."/>
            <person name="Ivy R."/>
            <person name="den Bakker H.C."/>
            <person name="Martin N.H."/>
            <person name="Wiedmann M."/>
            <person name="Boor K.J."/>
        </authorList>
    </citation>
    <scope>NUCLEOTIDE SEQUENCE [LARGE SCALE GENOMIC DNA]</scope>
    <source>
        <strain evidence="1 2">FSL R5-213</strain>
    </source>
</reference>
<dbReference type="InterPro" id="IPR025506">
    <property type="entry name" value="Abi_alpha"/>
</dbReference>
<evidence type="ECO:0000313" key="2">
    <source>
        <dbReference type="Proteomes" id="UP000019062"/>
    </source>
</evidence>
<dbReference type="AlphaFoldDB" id="W4EZI8"/>
<dbReference type="EMBL" id="ASQA01000016">
    <property type="protein sequence ID" value="ETT85950.1"/>
    <property type="molecule type" value="Genomic_DNA"/>
</dbReference>
<comment type="caution">
    <text evidence="1">The sequence shown here is derived from an EMBL/GenBank/DDBJ whole genome shotgun (WGS) entry which is preliminary data.</text>
</comment>
<sequence>MSRIFLDPITIGTAIGTTLITSFATKGGSEPIKTLIDIWYLAFGRLQLFSDQKRAKHEAFLESYINELVQEISAILEENLIEPPLSIVGPALEASQYYFEEDSLRSMFAKLVSSSIDSSKSNYAHHSFVEIIKNLSSLDAQNMSLFKTEEFRPLPQDYSPKNPEATAIIKPGIIQITHFGINFLTTCLKFI</sequence>
<proteinExistence type="predicted"/>
<accession>W4EZI8</accession>
<dbReference type="eggNOG" id="ENOG5032YK2">
    <property type="taxonomic scope" value="Bacteria"/>
</dbReference>
<dbReference type="Pfam" id="PF14337">
    <property type="entry name" value="Abi_alpha"/>
    <property type="match status" value="1"/>
</dbReference>
<dbReference type="PATRIC" id="fig|1227360.4.peg.2239"/>
<organism evidence="1 2">
    <name type="scientific">Viridibacillus arenosi FSL R5-213</name>
    <dbReference type="NCBI Taxonomy" id="1227360"/>
    <lineage>
        <taxon>Bacteria</taxon>
        <taxon>Bacillati</taxon>
        <taxon>Bacillota</taxon>
        <taxon>Bacilli</taxon>
        <taxon>Bacillales</taxon>
        <taxon>Caryophanaceae</taxon>
        <taxon>Viridibacillus</taxon>
    </lineage>
</organism>
<protein>
    <submittedName>
        <fullName evidence="1">Phage protein</fullName>
    </submittedName>
</protein>
<name>W4EZI8_9BACL</name>
<keyword evidence="2" id="KW-1185">Reference proteome</keyword>